<dbReference type="STRING" id="64971.SAMN05421831_10342"/>
<reference evidence="2" key="1">
    <citation type="submission" date="2016-10" db="EMBL/GenBank/DDBJ databases">
        <authorList>
            <person name="Varghese N."/>
            <person name="Submissions S."/>
        </authorList>
    </citation>
    <scope>NUCLEOTIDE SEQUENCE [LARGE SCALE GENOMIC DNA]</scope>
    <source>
        <strain evidence="2">DSM 7165</strain>
    </source>
</reference>
<dbReference type="RefSeq" id="WP_093308704.1">
    <property type="nucleotide sequence ID" value="NZ_FNYH01000003.1"/>
</dbReference>
<dbReference type="OrthoDB" id="5943at2"/>
<dbReference type="EMBL" id="FNYH01000003">
    <property type="protein sequence ID" value="SEI50140.1"/>
    <property type="molecule type" value="Genomic_DNA"/>
</dbReference>
<dbReference type="Pfam" id="PF10670">
    <property type="entry name" value="DUF4198"/>
    <property type="match status" value="1"/>
</dbReference>
<evidence type="ECO:0000313" key="1">
    <source>
        <dbReference type="EMBL" id="SEI50140.1"/>
    </source>
</evidence>
<evidence type="ECO:0000313" key="2">
    <source>
        <dbReference type="Proteomes" id="UP000242999"/>
    </source>
</evidence>
<protein>
    <submittedName>
        <fullName evidence="1">Uncharacterized conserved protein, contains GH25 family domain</fullName>
    </submittedName>
</protein>
<proteinExistence type="predicted"/>
<name>A0A1H6REC0_9GAMM</name>
<keyword evidence="2" id="KW-1185">Reference proteome</keyword>
<organism evidence="1 2">
    <name type="scientific">Allopseudospirillum japonicum</name>
    <dbReference type="NCBI Taxonomy" id="64971"/>
    <lineage>
        <taxon>Bacteria</taxon>
        <taxon>Pseudomonadati</taxon>
        <taxon>Pseudomonadota</taxon>
        <taxon>Gammaproteobacteria</taxon>
        <taxon>Oceanospirillales</taxon>
        <taxon>Oceanospirillaceae</taxon>
        <taxon>Allopseudospirillum</taxon>
    </lineage>
</organism>
<gene>
    <name evidence="1" type="ORF">SAMN05421831_10342</name>
</gene>
<dbReference type="AlphaFoldDB" id="A0A1H6REC0"/>
<accession>A0A1H6REC0</accession>
<dbReference type="Proteomes" id="UP000242999">
    <property type="component" value="Unassembled WGS sequence"/>
</dbReference>
<sequence length="265" mass="29193">MSLLRIGLTAGLLLLAGVSHAHRAWILPSASQLSGTSSWVSVDAAISNGLFYFEHHALGIEDLTITSPSGRQLTPEHSAQGQLRTSFDLLLQEQGTYVVEKHRQGVFARYQHAGKTHRWRGSLARLNELPADATQIELMQTDSRIQTFITLGAPTFTHLTPQAQGLSMVPSTHPNDLVVGESAHFSVYFNGERLANAAVTVVAGGQRYQDQVVQVETTTNQAGEFKVTWPQAGWYWLEIEHQVPSPWLKEAQLRASYSATLEVLP</sequence>
<dbReference type="InterPro" id="IPR019613">
    <property type="entry name" value="DUF4198"/>
</dbReference>